<keyword evidence="4" id="KW-1185">Reference proteome</keyword>
<evidence type="ECO:0000256" key="2">
    <source>
        <dbReference type="SAM" id="SignalP"/>
    </source>
</evidence>
<feature type="chain" id="PRO_5045386033" description="Auto-transporter adhesin head GIN domain-containing protein" evidence="2">
    <location>
        <begin position="23"/>
        <end position="269"/>
    </location>
</feature>
<evidence type="ECO:0000256" key="1">
    <source>
        <dbReference type="SAM" id="MobiDB-lite"/>
    </source>
</evidence>
<sequence length="269" mass="28688">MRHSKWLAAALTIGVGATILTACHPAQTDQPDRHERRLGRREPMRVIDRLDCPERQGQLTRVSIAQDGQSCAYQSAQATVTLRLVRLNGGDAEAALAPIEGELKQIMPTPPATPKPPQKAGKNKTSIHLPGVNIDASDNGADIRIGHLTINSDGGAAEVKVNKNVNIRGDDANGSVNVQAEDEHEGDVTIKADNHGAEIRAKKGGDAVRSTLILANDKAPKGYRLAGYEARGPKGGPLAVAVVKAKTRDTDDHDIFRDMKALVRHNVGG</sequence>
<protein>
    <recommendedName>
        <fullName evidence="5">Auto-transporter adhesin head GIN domain-containing protein</fullName>
    </recommendedName>
</protein>
<evidence type="ECO:0000313" key="4">
    <source>
        <dbReference type="Proteomes" id="UP001057520"/>
    </source>
</evidence>
<keyword evidence="2" id="KW-0732">Signal</keyword>
<evidence type="ECO:0008006" key="5">
    <source>
        <dbReference type="Google" id="ProtNLM"/>
    </source>
</evidence>
<feature type="compositionally biased region" description="Pro residues" evidence="1">
    <location>
        <begin position="108"/>
        <end position="117"/>
    </location>
</feature>
<proteinExistence type="predicted"/>
<dbReference type="PROSITE" id="PS51257">
    <property type="entry name" value="PROKAR_LIPOPROTEIN"/>
    <property type="match status" value="1"/>
</dbReference>
<evidence type="ECO:0000313" key="3">
    <source>
        <dbReference type="EMBL" id="USQ98383.1"/>
    </source>
</evidence>
<dbReference type="EMBL" id="CP096040">
    <property type="protein sequence ID" value="USQ98383.1"/>
    <property type="molecule type" value="Genomic_DNA"/>
</dbReference>
<reference evidence="3 4" key="1">
    <citation type="submission" date="2022-04" db="EMBL/GenBank/DDBJ databases">
        <title>Genome sequence of soybean root-associated Caulobacter segnis RL271.</title>
        <authorList>
            <person name="Longley R."/>
            <person name="Bonito G."/>
            <person name="Trigodet F."/>
            <person name="Crosson S."/>
            <person name="Fiebig A."/>
        </authorList>
    </citation>
    <scope>NUCLEOTIDE SEQUENCE [LARGE SCALE GENOMIC DNA]</scope>
    <source>
        <strain evidence="3 4">RL271</strain>
    </source>
</reference>
<dbReference type="Proteomes" id="UP001057520">
    <property type="component" value="Chromosome"/>
</dbReference>
<feature type="signal peptide" evidence="2">
    <location>
        <begin position="1"/>
        <end position="22"/>
    </location>
</feature>
<gene>
    <name evidence="3" type="ORF">MZV50_12905</name>
</gene>
<name>A0ABY5A0P7_9CAUL</name>
<organism evidence="3 4">
    <name type="scientific">Caulobacter segnis</name>
    <dbReference type="NCBI Taxonomy" id="88688"/>
    <lineage>
        <taxon>Bacteria</taxon>
        <taxon>Pseudomonadati</taxon>
        <taxon>Pseudomonadota</taxon>
        <taxon>Alphaproteobacteria</taxon>
        <taxon>Caulobacterales</taxon>
        <taxon>Caulobacteraceae</taxon>
        <taxon>Caulobacter</taxon>
    </lineage>
</organism>
<feature type="region of interest" description="Disordered" evidence="1">
    <location>
        <begin position="105"/>
        <end position="131"/>
    </location>
</feature>
<accession>A0ABY5A0P7</accession>